<dbReference type="EnsemblMetazoa" id="MESCA001646-RA">
    <property type="protein sequence ID" value="MESCA001646-PA"/>
    <property type="gene ID" value="MESCA001646"/>
</dbReference>
<dbReference type="SUPFAM" id="SSF53067">
    <property type="entry name" value="Actin-like ATPase domain"/>
    <property type="match status" value="2"/>
</dbReference>
<comment type="catalytic activity">
    <reaction evidence="4">
        <text>D-xylulose + ATP = D-xylulose 5-phosphate + ADP + H(+)</text>
        <dbReference type="Rhea" id="RHEA:10964"/>
        <dbReference type="ChEBI" id="CHEBI:15378"/>
        <dbReference type="ChEBI" id="CHEBI:17140"/>
        <dbReference type="ChEBI" id="CHEBI:30616"/>
        <dbReference type="ChEBI" id="CHEBI:57737"/>
        <dbReference type="ChEBI" id="CHEBI:456216"/>
        <dbReference type="EC" id="2.7.1.17"/>
    </reaction>
</comment>
<dbReference type="GO" id="GO:0005829">
    <property type="term" value="C:cytosol"/>
    <property type="evidence" value="ECO:0007669"/>
    <property type="project" value="TreeGrafter"/>
</dbReference>
<dbReference type="PANTHER" id="PTHR10196">
    <property type="entry name" value="SUGAR KINASE"/>
    <property type="match status" value="1"/>
</dbReference>
<keyword evidence="2 4" id="KW-0808">Transferase</keyword>
<dbReference type="InterPro" id="IPR043129">
    <property type="entry name" value="ATPase_NBD"/>
</dbReference>
<name>T1GE88_MEGSC</name>
<reference evidence="6" key="2">
    <citation type="submission" date="2015-06" db="UniProtKB">
        <authorList>
            <consortium name="EnsemblMetazoa"/>
        </authorList>
    </citation>
    <scope>IDENTIFICATION</scope>
</reference>
<dbReference type="Pfam" id="PF00370">
    <property type="entry name" value="FGGY_N"/>
    <property type="match status" value="1"/>
</dbReference>
<sequence>MSTEEETFLGFDLSTQKLKAAILNSTLQPICTAEVQFDSDLPEYRTTGGANAGAGRNEYFVQPTMWVKALDMVLDRLVMAGADFSKIQAISGSAQQHGSLYWSKHGVETLRKLDSDKFLHIQIDESSFTLTRTPIWMDGSTQKQCIEMEEAIGGKEEMVGITGSKCYPRFTGPQIRKIYQNRTHCYEDTQKISLVSSFLASIFLNNIASIDFSDGSGMNLFDIHERKWSKPCLNACAPDLDERLGEAVKTCSILGNIGKFFVDRYGFKEDCKVCAFTGDNPSALTGLLEPTKLQEGHVFCHPTEEGAYMGLLCFRNGSLVRDFLRKTEAKNDWETFNQLLESTPRGNYGNMALHFQVQEIIPNVNGTLKWNKSNTLECSKGLVKYSSPEAEVRALVEGQMLHKKAVAIDFGFHFEQDTKIVATGGASVNKSILQVISDVFNAPVYVQTESEAALFGAAYRAKYCVYKSENSEAMSYYDYIVQYIPDHLKLVCEPSKDSDSIYTPMLKRYREMVESLKNKKD</sequence>
<keyword evidence="4" id="KW-0859">Xylose metabolism</keyword>
<dbReference type="PIRSF" id="PIRSF000538">
    <property type="entry name" value="GlpK"/>
    <property type="match status" value="1"/>
</dbReference>
<keyword evidence="4" id="KW-0119">Carbohydrate metabolism</keyword>
<dbReference type="Proteomes" id="UP000015102">
    <property type="component" value="Unassembled WGS sequence"/>
</dbReference>
<dbReference type="PANTHER" id="PTHR10196:SF57">
    <property type="entry name" value="XYLULOSE KINASE"/>
    <property type="match status" value="1"/>
</dbReference>
<dbReference type="InterPro" id="IPR042024">
    <property type="entry name" value="D-XK_euk"/>
</dbReference>
<dbReference type="CDD" id="cd07776">
    <property type="entry name" value="ASKHA_NBD_FGGY_SpXK-like"/>
    <property type="match status" value="1"/>
</dbReference>
<reference evidence="7" key="1">
    <citation type="submission" date="2013-02" db="EMBL/GenBank/DDBJ databases">
        <authorList>
            <person name="Hughes D."/>
        </authorList>
    </citation>
    <scope>NUCLEOTIDE SEQUENCE</scope>
    <source>
        <strain>Durham</strain>
        <strain evidence="7">NC isolate 2 -- Noor lab</strain>
    </source>
</reference>
<accession>T1GE88</accession>
<evidence type="ECO:0000256" key="4">
    <source>
        <dbReference type="RuleBase" id="RU367058"/>
    </source>
</evidence>
<keyword evidence="3 4" id="KW-0418">Kinase</keyword>
<dbReference type="GO" id="GO:0005997">
    <property type="term" value="P:xylulose metabolic process"/>
    <property type="evidence" value="ECO:0007669"/>
    <property type="project" value="UniProtKB-UniRule"/>
</dbReference>
<evidence type="ECO:0000313" key="7">
    <source>
        <dbReference type="Proteomes" id="UP000015102"/>
    </source>
</evidence>
<dbReference type="OMA" id="NSCALGG"/>
<evidence type="ECO:0000259" key="5">
    <source>
        <dbReference type="Pfam" id="PF00370"/>
    </source>
</evidence>
<evidence type="ECO:0000256" key="3">
    <source>
        <dbReference type="ARBA" id="ARBA00022777"/>
    </source>
</evidence>
<feature type="domain" description="Carbohydrate kinase FGGY N-terminal" evidence="5">
    <location>
        <begin position="123"/>
        <end position="286"/>
    </location>
</feature>
<dbReference type="EMBL" id="CAQQ02390300">
    <property type="status" value="NOT_ANNOTATED_CDS"/>
    <property type="molecule type" value="Genomic_DNA"/>
</dbReference>
<keyword evidence="4" id="KW-0067">ATP-binding</keyword>
<keyword evidence="7" id="KW-1185">Reference proteome</keyword>
<dbReference type="GO" id="GO:0004856">
    <property type="term" value="F:D-xylulokinase activity"/>
    <property type="evidence" value="ECO:0007669"/>
    <property type="project" value="UniProtKB-UniRule"/>
</dbReference>
<dbReference type="AlphaFoldDB" id="T1GE88"/>
<evidence type="ECO:0000313" key="6">
    <source>
        <dbReference type="EnsemblMetazoa" id="MESCA001646-PA"/>
    </source>
</evidence>
<dbReference type="EMBL" id="CAQQ02390299">
    <property type="status" value="NOT_ANNOTATED_CDS"/>
    <property type="molecule type" value="Genomic_DNA"/>
</dbReference>
<keyword evidence="4" id="KW-0547">Nucleotide-binding</keyword>
<proteinExistence type="inferred from homology"/>
<organism evidence="6 7">
    <name type="scientific">Megaselia scalaris</name>
    <name type="common">Humpbacked fly</name>
    <name type="synonym">Phora scalaris</name>
    <dbReference type="NCBI Taxonomy" id="36166"/>
    <lineage>
        <taxon>Eukaryota</taxon>
        <taxon>Metazoa</taxon>
        <taxon>Ecdysozoa</taxon>
        <taxon>Arthropoda</taxon>
        <taxon>Hexapoda</taxon>
        <taxon>Insecta</taxon>
        <taxon>Pterygota</taxon>
        <taxon>Neoptera</taxon>
        <taxon>Endopterygota</taxon>
        <taxon>Diptera</taxon>
        <taxon>Brachycera</taxon>
        <taxon>Muscomorpha</taxon>
        <taxon>Platypezoidea</taxon>
        <taxon>Phoridae</taxon>
        <taxon>Megaseliini</taxon>
        <taxon>Megaselia</taxon>
    </lineage>
</organism>
<dbReference type="STRING" id="36166.T1GE88"/>
<evidence type="ECO:0000256" key="2">
    <source>
        <dbReference type="ARBA" id="ARBA00022679"/>
    </source>
</evidence>
<dbReference type="Gene3D" id="3.30.420.40">
    <property type="match status" value="2"/>
</dbReference>
<dbReference type="HOGENOM" id="CLU_016149_8_0_1"/>
<evidence type="ECO:0000256" key="1">
    <source>
        <dbReference type="ARBA" id="ARBA00009156"/>
    </source>
</evidence>
<dbReference type="EC" id="2.7.1.17" evidence="4"/>
<comment type="function">
    <text evidence="4">Phosphorylates D-xylulose to produce D-xylulose 5-phosphate, a molecule that may play an important role in the regulation of glucose metabolism and lipogenesis.</text>
</comment>
<dbReference type="GO" id="GO:0005524">
    <property type="term" value="F:ATP binding"/>
    <property type="evidence" value="ECO:0007669"/>
    <property type="project" value="UniProtKB-KW"/>
</dbReference>
<dbReference type="GO" id="GO:0042732">
    <property type="term" value="P:D-xylose metabolic process"/>
    <property type="evidence" value="ECO:0007669"/>
    <property type="project" value="UniProtKB-UniRule"/>
</dbReference>
<protein>
    <recommendedName>
        <fullName evidence="4">Xylulose kinase</fullName>
        <ecNumber evidence="4">2.7.1.17</ecNumber>
    </recommendedName>
</protein>
<dbReference type="InterPro" id="IPR018484">
    <property type="entry name" value="FGGY_N"/>
</dbReference>
<comment type="similarity">
    <text evidence="1 4">Belongs to the FGGY kinase family.</text>
</comment>
<dbReference type="InterPro" id="IPR000577">
    <property type="entry name" value="Carb_kinase_FGGY"/>
</dbReference>
<dbReference type="FunFam" id="3.30.420.40:FF:000118">
    <property type="entry name" value="Xylulose kinase 2"/>
    <property type="match status" value="1"/>
</dbReference>